<keyword evidence="1" id="KW-0812">Transmembrane</keyword>
<comment type="caution">
    <text evidence="2">The sequence shown here is derived from an EMBL/GenBank/DDBJ whole genome shotgun (WGS) entry which is preliminary data.</text>
</comment>
<protein>
    <submittedName>
        <fullName evidence="2">Uncharacterized protein</fullName>
    </submittedName>
</protein>
<organism evidence="2">
    <name type="scientific">marine sediment metagenome</name>
    <dbReference type="NCBI Taxonomy" id="412755"/>
    <lineage>
        <taxon>unclassified sequences</taxon>
        <taxon>metagenomes</taxon>
        <taxon>ecological metagenomes</taxon>
    </lineage>
</organism>
<accession>X0ZK91</accession>
<feature type="non-terminal residue" evidence="2">
    <location>
        <position position="39"/>
    </location>
</feature>
<sequence length="39" mass="4492">MNFYKKIIIAIVTLSIVASISLTPRVFVATEYRNYKQVT</sequence>
<evidence type="ECO:0000256" key="1">
    <source>
        <dbReference type="SAM" id="Phobius"/>
    </source>
</evidence>
<dbReference type="AlphaFoldDB" id="X0ZK91"/>
<proteinExistence type="predicted"/>
<keyword evidence="1" id="KW-0472">Membrane</keyword>
<name>X0ZK91_9ZZZZ</name>
<evidence type="ECO:0000313" key="2">
    <source>
        <dbReference type="EMBL" id="GAG60778.1"/>
    </source>
</evidence>
<feature type="transmembrane region" description="Helical" evidence="1">
    <location>
        <begin position="7"/>
        <end position="27"/>
    </location>
</feature>
<reference evidence="2" key="1">
    <citation type="journal article" date="2014" name="Front. Microbiol.">
        <title>High frequency of phylogenetically diverse reductive dehalogenase-homologous genes in deep subseafloor sedimentary metagenomes.</title>
        <authorList>
            <person name="Kawai M."/>
            <person name="Futagami T."/>
            <person name="Toyoda A."/>
            <person name="Takaki Y."/>
            <person name="Nishi S."/>
            <person name="Hori S."/>
            <person name="Arai W."/>
            <person name="Tsubouchi T."/>
            <person name="Morono Y."/>
            <person name="Uchiyama I."/>
            <person name="Ito T."/>
            <person name="Fujiyama A."/>
            <person name="Inagaki F."/>
            <person name="Takami H."/>
        </authorList>
    </citation>
    <scope>NUCLEOTIDE SEQUENCE</scope>
    <source>
        <strain evidence="2">Expedition CK06-06</strain>
    </source>
</reference>
<gene>
    <name evidence="2" type="ORF">S01H4_03990</name>
</gene>
<keyword evidence="1" id="KW-1133">Transmembrane helix</keyword>
<dbReference type="EMBL" id="BART01001028">
    <property type="protein sequence ID" value="GAG60778.1"/>
    <property type="molecule type" value="Genomic_DNA"/>
</dbReference>